<proteinExistence type="predicted"/>
<keyword evidence="1" id="KW-0472">Membrane</keyword>
<reference evidence="2" key="1">
    <citation type="journal article" date="2021" name="Proc. Natl. Acad. Sci. U.S.A.">
        <title>A Catalog of Tens of Thousands of Viruses from Human Metagenomes Reveals Hidden Associations with Chronic Diseases.</title>
        <authorList>
            <person name="Tisza M.J."/>
            <person name="Buck C.B."/>
        </authorList>
    </citation>
    <scope>NUCLEOTIDE SEQUENCE</scope>
    <source>
        <strain evidence="2">Ctt4r3</strain>
    </source>
</reference>
<keyword evidence="1" id="KW-0812">Transmembrane</keyword>
<sequence length="33" mass="4173">MIIILSMIMLIKIYLKVFIIMIIKKRRCKYKWK</sequence>
<feature type="transmembrane region" description="Helical" evidence="1">
    <location>
        <begin position="6"/>
        <end position="23"/>
    </location>
</feature>
<organism evidence="2">
    <name type="scientific">CrAss-like virus sp. ctt4r3</name>
    <dbReference type="NCBI Taxonomy" id="2823619"/>
    <lineage>
        <taxon>Viruses</taxon>
        <taxon>Duplodnaviria</taxon>
        <taxon>Heunggongvirae</taxon>
        <taxon>Uroviricota</taxon>
        <taxon>Caudoviricetes</taxon>
        <taxon>Crassvirales</taxon>
    </lineage>
</organism>
<name>A0A8S5L7D9_9CAUD</name>
<evidence type="ECO:0000256" key="1">
    <source>
        <dbReference type="SAM" id="Phobius"/>
    </source>
</evidence>
<dbReference type="EMBL" id="BK014649">
    <property type="protein sequence ID" value="DAD65856.1"/>
    <property type="molecule type" value="Genomic_DNA"/>
</dbReference>
<accession>A0A8S5L7D9</accession>
<keyword evidence="1" id="KW-1133">Transmembrane helix</keyword>
<evidence type="ECO:0000313" key="2">
    <source>
        <dbReference type="EMBL" id="DAD65856.1"/>
    </source>
</evidence>
<protein>
    <submittedName>
        <fullName evidence="2">Uncharacterized protein</fullName>
    </submittedName>
</protein>